<name>A0AAV2P883_9HYME</name>
<organism evidence="1 2">
    <name type="scientific">Lasius platythorax</name>
    <dbReference type="NCBI Taxonomy" id="488582"/>
    <lineage>
        <taxon>Eukaryota</taxon>
        <taxon>Metazoa</taxon>
        <taxon>Ecdysozoa</taxon>
        <taxon>Arthropoda</taxon>
        <taxon>Hexapoda</taxon>
        <taxon>Insecta</taxon>
        <taxon>Pterygota</taxon>
        <taxon>Neoptera</taxon>
        <taxon>Endopterygota</taxon>
        <taxon>Hymenoptera</taxon>
        <taxon>Apocrita</taxon>
        <taxon>Aculeata</taxon>
        <taxon>Formicoidea</taxon>
        <taxon>Formicidae</taxon>
        <taxon>Formicinae</taxon>
        <taxon>Lasius</taxon>
        <taxon>Lasius</taxon>
    </lineage>
</organism>
<sequence length="91" mass="10430">MMYLNRNQFIHIAVYKNKPCKFVSSIVGASARKNKRHLPIAVLDKTEVDKDFENNAGESQEAKLFAVISVKHFGHCTLLREMHTGTRRDEV</sequence>
<protein>
    <submittedName>
        <fullName evidence="1">Uncharacterized protein</fullName>
    </submittedName>
</protein>
<keyword evidence="2" id="KW-1185">Reference proteome</keyword>
<dbReference type="Proteomes" id="UP001497644">
    <property type="component" value="Chromosome 8"/>
</dbReference>
<dbReference type="EMBL" id="OZ034831">
    <property type="protein sequence ID" value="CAL1688141.1"/>
    <property type="molecule type" value="Genomic_DNA"/>
</dbReference>
<proteinExistence type="predicted"/>
<evidence type="ECO:0000313" key="1">
    <source>
        <dbReference type="EMBL" id="CAL1688141.1"/>
    </source>
</evidence>
<dbReference type="AlphaFoldDB" id="A0AAV2P883"/>
<gene>
    <name evidence="1" type="ORF">LPLAT_LOCUS13266</name>
</gene>
<reference evidence="1" key="1">
    <citation type="submission" date="2024-04" db="EMBL/GenBank/DDBJ databases">
        <authorList>
            <consortium name="Molecular Ecology Group"/>
        </authorList>
    </citation>
    <scope>NUCLEOTIDE SEQUENCE</scope>
</reference>
<evidence type="ECO:0000313" key="2">
    <source>
        <dbReference type="Proteomes" id="UP001497644"/>
    </source>
</evidence>
<accession>A0AAV2P883</accession>